<gene>
    <name evidence="1" type="ORF">IWQ57_006200</name>
</gene>
<sequence>MDKLFLLLDPAAAPQSLLGAHDDPAGAYLLPPLTDGYEAWAYPESQQAVFDDWVAAAAPPPTAAASPSAALLTSPLVLSPALSSPTSSRASTNGSPLITSDIALSLVSTLQHSQQPAALSVADYAALFPDIAAALASPVEACTPFMRSPCASSADLATMSLMGIMEPVSPAASLSETLMGAQSPA</sequence>
<comment type="caution">
    <text evidence="1">The sequence shown here is derived from an EMBL/GenBank/DDBJ whole genome shotgun (WGS) entry which is preliminary data.</text>
</comment>
<dbReference type="EMBL" id="JANBUJ010003393">
    <property type="protein sequence ID" value="KAJ2760837.1"/>
    <property type="molecule type" value="Genomic_DNA"/>
</dbReference>
<name>A0ACC1JKQ9_9FUNG</name>
<keyword evidence="2" id="KW-1185">Reference proteome</keyword>
<evidence type="ECO:0000313" key="1">
    <source>
        <dbReference type="EMBL" id="KAJ2760837.1"/>
    </source>
</evidence>
<evidence type="ECO:0000313" key="2">
    <source>
        <dbReference type="Proteomes" id="UP001140234"/>
    </source>
</evidence>
<accession>A0ACC1JKQ9</accession>
<feature type="non-terminal residue" evidence="1">
    <location>
        <position position="185"/>
    </location>
</feature>
<organism evidence="1 2">
    <name type="scientific">Coemansia nantahalensis</name>
    <dbReference type="NCBI Taxonomy" id="2789366"/>
    <lineage>
        <taxon>Eukaryota</taxon>
        <taxon>Fungi</taxon>
        <taxon>Fungi incertae sedis</taxon>
        <taxon>Zoopagomycota</taxon>
        <taxon>Kickxellomycotina</taxon>
        <taxon>Kickxellomycetes</taxon>
        <taxon>Kickxellales</taxon>
        <taxon>Kickxellaceae</taxon>
        <taxon>Coemansia</taxon>
    </lineage>
</organism>
<reference evidence="1" key="1">
    <citation type="submission" date="2022-07" db="EMBL/GenBank/DDBJ databases">
        <title>Phylogenomic reconstructions and comparative analyses of Kickxellomycotina fungi.</title>
        <authorList>
            <person name="Reynolds N.K."/>
            <person name="Stajich J.E."/>
            <person name="Barry K."/>
            <person name="Grigoriev I.V."/>
            <person name="Crous P."/>
            <person name="Smith M.E."/>
        </authorList>
    </citation>
    <scope>NUCLEOTIDE SEQUENCE</scope>
    <source>
        <strain evidence="1">CBS 109366</strain>
    </source>
</reference>
<dbReference type="Proteomes" id="UP001140234">
    <property type="component" value="Unassembled WGS sequence"/>
</dbReference>
<proteinExistence type="predicted"/>
<protein>
    <submittedName>
        <fullName evidence="1">Uncharacterized protein</fullName>
    </submittedName>
</protein>